<dbReference type="Proteomes" id="UP000276888">
    <property type="component" value="Chromosome"/>
</dbReference>
<keyword evidence="2" id="KW-1185">Reference proteome</keyword>
<accession>A0A3S9WEL6</accession>
<dbReference type="KEGG" id="mlv:CVS47_03215"/>
<evidence type="ECO:0000313" key="2">
    <source>
        <dbReference type="Proteomes" id="UP000276888"/>
    </source>
</evidence>
<evidence type="ECO:0000313" key="1">
    <source>
        <dbReference type="EMBL" id="AZS38556.1"/>
    </source>
</evidence>
<proteinExistence type="predicted"/>
<gene>
    <name evidence="1" type="ORF">CVS47_03215</name>
</gene>
<evidence type="ECO:0008006" key="3">
    <source>
        <dbReference type="Google" id="ProtNLM"/>
    </source>
</evidence>
<dbReference type="OrthoDB" id="73001at2"/>
<protein>
    <recommendedName>
        <fullName evidence="3">Type II toxin-antitoxin system HicA family toxin</fullName>
    </recommendedName>
</protein>
<reference evidence="1 2" key="1">
    <citation type="submission" date="2018-08" db="EMBL/GenBank/DDBJ databases">
        <title>Microbacterium lemovicicum sp. nov., a bacterium isolated from a natural uranium-rich soil.</title>
        <authorList>
            <person name="ORTET P."/>
        </authorList>
    </citation>
    <scope>NUCLEOTIDE SEQUENCE [LARGE SCALE GENOMIC DNA]</scope>
    <source>
        <strain evidence="1 2">Viu22</strain>
    </source>
</reference>
<sequence>MTNADHLSENHRNTLFHLERHPTSHNLEWHDVVSLLREVGEVTEEHDGKLKARIGSEVLVLSPPRHKDLDEQLVLDIRKALRDAGYHTGEK</sequence>
<name>A0A3S9WEL6_9MICO</name>
<dbReference type="EMBL" id="CP031423">
    <property type="protein sequence ID" value="AZS38556.1"/>
    <property type="molecule type" value="Genomic_DNA"/>
</dbReference>
<dbReference type="RefSeq" id="WP_127096971.1">
    <property type="nucleotide sequence ID" value="NZ_JBHTMW010000043.1"/>
</dbReference>
<dbReference type="AlphaFoldDB" id="A0A3S9WEL6"/>
<organism evidence="1 2">
    <name type="scientific">Microbacterium lemovicicum</name>
    <dbReference type="NCBI Taxonomy" id="1072463"/>
    <lineage>
        <taxon>Bacteria</taxon>
        <taxon>Bacillati</taxon>
        <taxon>Actinomycetota</taxon>
        <taxon>Actinomycetes</taxon>
        <taxon>Micrococcales</taxon>
        <taxon>Microbacteriaceae</taxon>
        <taxon>Microbacterium</taxon>
    </lineage>
</organism>